<dbReference type="CDD" id="cd00082">
    <property type="entry name" value="HisKA"/>
    <property type="match status" value="1"/>
</dbReference>
<dbReference type="AlphaFoldDB" id="A0A2H4VEQ8"/>
<gene>
    <name evidence="9" type="ORF">BK007_11235</name>
</gene>
<dbReference type="Gene3D" id="3.30.565.10">
    <property type="entry name" value="Histidine kinase-like ATPase, C-terminal domain"/>
    <property type="match status" value="1"/>
</dbReference>
<evidence type="ECO:0000256" key="7">
    <source>
        <dbReference type="SAM" id="Phobius"/>
    </source>
</evidence>
<dbReference type="EC" id="2.7.13.3" evidence="2"/>
<keyword evidence="6" id="KW-0175">Coiled coil</keyword>
<evidence type="ECO:0000256" key="1">
    <source>
        <dbReference type="ARBA" id="ARBA00000085"/>
    </source>
</evidence>
<feature type="domain" description="Histidine kinase" evidence="8">
    <location>
        <begin position="82"/>
        <end position="296"/>
    </location>
</feature>
<proteinExistence type="predicted"/>
<dbReference type="InterPro" id="IPR004358">
    <property type="entry name" value="Sig_transdc_His_kin-like_C"/>
</dbReference>
<dbReference type="PANTHER" id="PTHR42878:SF15">
    <property type="entry name" value="BACTERIOPHYTOCHROME"/>
    <property type="match status" value="1"/>
</dbReference>
<dbReference type="InterPro" id="IPR036097">
    <property type="entry name" value="HisK_dim/P_sf"/>
</dbReference>
<evidence type="ECO:0000256" key="5">
    <source>
        <dbReference type="ARBA" id="ARBA00022777"/>
    </source>
</evidence>
<organism evidence="9 10">
    <name type="scientific">Methanobacterium subterraneum</name>
    <dbReference type="NCBI Taxonomy" id="59277"/>
    <lineage>
        <taxon>Archaea</taxon>
        <taxon>Methanobacteriati</taxon>
        <taxon>Methanobacteriota</taxon>
        <taxon>Methanomada group</taxon>
        <taxon>Methanobacteria</taxon>
        <taxon>Methanobacteriales</taxon>
        <taxon>Methanobacteriaceae</taxon>
        <taxon>Methanobacterium</taxon>
    </lineage>
</organism>
<dbReference type="PROSITE" id="PS50109">
    <property type="entry name" value="HIS_KIN"/>
    <property type="match status" value="1"/>
</dbReference>
<dbReference type="FunFam" id="3.30.565.10:FF:000006">
    <property type="entry name" value="Sensor histidine kinase WalK"/>
    <property type="match status" value="1"/>
</dbReference>
<dbReference type="SUPFAM" id="SSF55874">
    <property type="entry name" value="ATPase domain of HSP90 chaperone/DNA topoisomerase II/histidine kinase"/>
    <property type="match status" value="1"/>
</dbReference>
<evidence type="ECO:0000256" key="4">
    <source>
        <dbReference type="ARBA" id="ARBA00022679"/>
    </source>
</evidence>
<dbReference type="GO" id="GO:0030295">
    <property type="term" value="F:protein kinase activator activity"/>
    <property type="evidence" value="ECO:0007669"/>
    <property type="project" value="TreeGrafter"/>
</dbReference>
<keyword evidence="7" id="KW-1133">Transmembrane helix</keyword>
<dbReference type="EMBL" id="CP017766">
    <property type="protein sequence ID" value="AUB56530.1"/>
    <property type="molecule type" value="Genomic_DNA"/>
</dbReference>
<dbReference type="PRINTS" id="PR00344">
    <property type="entry name" value="BCTRLSENSOR"/>
</dbReference>
<evidence type="ECO:0000313" key="10">
    <source>
        <dbReference type="Proteomes" id="UP000232806"/>
    </source>
</evidence>
<comment type="catalytic activity">
    <reaction evidence="1">
        <text>ATP + protein L-histidine = ADP + protein N-phospho-L-histidine.</text>
        <dbReference type="EC" id="2.7.13.3"/>
    </reaction>
</comment>
<dbReference type="InterPro" id="IPR036890">
    <property type="entry name" value="HATPase_C_sf"/>
</dbReference>
<dbReference type="SMART" id="SM00388">
    <property type="entry name" value="HisKA"/>
    <property type="match status" value="1"/>
</dbReference>
<protein>
    <recommendedName>
        <fullName evidence="2">histidine kinase</fullName>
        <ecNumber evidence="2">2.7.13.3</ecNumber>
    </recommendedName>
</protein>
<evidence type="ECO:0000259" key="8">
    <source>
        <dbReference type="PROSITE" id="PS50109"/>
    </source>
</evidence>
<evidence type="ECO:0000256" key="6">
    <source>
        <dbReference type="SAM" id="Coils"/>
    </source>
</evidence>
<dbReference type="InterPro" id="IPR003661">
    <property type="entry name" value="HisK_dim/P_dom"/>
</dbReference>
<reference evidence="9 10" key="1">
    <citation type="submission" date="2016-10" db="EMBL/GenBank/DDBJ databases">
        <title>Comparative genomics between deep and shallow subseafloor isolates.</title>
        <authorList>
            <person name="Ishii S."/>
            <person name="Miller J.R."/>
            <person name="Sutton G."/>
            <person name="Suzuki S."/>
            <person name="Methe B."/>
            <person name="Inagaki F."/>
            <person name="Imachi H."/>
        </authorList>
    </citation>
    <scope>NUCLEOTIDE SEQUENCE [LARGE SCALE GENOMIC DNA]</scope>
    <source>
        <strain evidence="9 10">MO-MB1</strain>
    </source>
</reference>
<evidence type="ECO:0000256" key="3">
    <source>
        <dbReference type="ARBA" id="ARBA00022553"/>
    </source>
</evidence>
<keyword evidence="7" id="KW-0812">Transmembrane</keyword>
<keyword evidence="4" id="KW-0808">Transferase</keyword>
<dbReference type="InterPro" id="IPR005467">
    <property type="entry name" value="His_kinase_dom"/>
</dbReference>
<dbReference type="SMART" id="SM00387">
    <property type="entry name" value="HATPase_c"/>
    <property type="match status" value="1"/>
</dbReference>
<dbReference type="Pfam" id="PF02518">
    <property type="entry name" value="HATPase_c"/>
    <property type="match status" value="1"/>
</dbReference>
<dbReference type="GO" id="GO:0007234">
    <property type="term" value="P:osmosensory signaling via phosphorelay pathway"/>
    <property type="evidence" value="ECO:0007669"/>
    <property type="project" value="TreeGrafter"/>
</dbReference>
<evidence type="ECO:0000256" key="2">
    <source>
        <dbReference type="ARBA" id="ARBA00012438"/>
    </source>
</evidence>
<dbReference type="Gene3D" id="1.10.287.130">
    <property type="match status" value="1"/>
</dbReference>
<dbReference type="GO" id="GO:0000156">
    <property type="term" value="F:phosphorelay response regulator activity"/>
    <property type="evidence" value="ECO:0007669"/>
    <property type="project" value="TreeGrafter"/>
</dbReference>
<feature type="transmembrane region" description="Helical" evidence="7">
    <location>
        <begin position="29"/>
        <end position="46"/>
    </location>
</feature>
<keyword evidence="3" id="KW-0597">Phosphoprotein</keyword>
<dbReference type="RefSeq" id="WP_100906510.1">
    <property type="nucleotide sequence ID" value="NZ_CP017766.1"/>
</dbReference>
<keyword evidence="7" id="KW-0472">Membrane</keyword>
<dbReference type="SUPFAM" id="SSF47384">
    <property type="entry name" value="Homodimeric domain of signal transducing histidine kinase"/>
    <property type="match status" value="1"/>
</dbReference>
<dbReference type="GO" id="GO:0000155">
    <property type="term" value="F:phosphorelay sensor kinase activity"/>
    <property type="evidence" value="ECO:0007669"/>
    <property type="project" value="InterPro"/>
</dbReference>
<feature type="coiled-coil region" evidence="6">
    <location>
        <begin position="45"/>
        <end position="79"/>
    </location>
</feature>
<dbReference type="InterPro" id="IPR003594">
    <property type="entry name" value="HATPase_dom"/>
</dbReference>
<dbReference type="Proteomes" id="UP000232806">
    <property type="component" value="Chromosome"/>
</dbReference>
<dbReference type="OrthoDB" id="342253at2157"/>
<name>A0A2H4VEQ8_9EURY</name>
<dbReference type="PANTHER" id="PTHR42878">
    <property type="entry name" value="TWO-COMPONENT HISTIDINE KINASE"/>
    <property type="match status" value="1"/>
</dbReference>
<sequence>MVLNPVLITFLYSIEPMYNVLNMSLNEDYFRLLMLIVVVVLVAILAERIEKIRKLNELNQKLKIQTDKLEDANQELEAFAYSVSHDLRVPLRAIDGFSRILVEDYEDKLDDEGIRLLNIVRDNTAKMGHLIDDILLLSRASRQEMKLNELDMGALAQSVYGEFQTDVEGRNIQFTVGNLPHAYGDRAMLGQVYQNLIGNAIKFTRNRDPAIIEVGGEVEGKEIVYYVKDNGAGFDMKYINKLFGLFQRLHSPEEFEGTGVGLSIVQRVVRRHGGRVWGEGSVDGGATIFFTLPKDKPK</sequence>
<dbReference type="Pfam" id="PF00512">
    <property type="entry name" value="HisKA"/>
    <property type="match status" value="1"/>
</dbReference>
<dbReference type="InterPro" id="IPR050351">
    <property type="entry name" value="BphY/WalK/GraS-like"/>
</dbReference>
<accession>A0A2H4VEQ8</accession>
<evidence type="ECO:0000313" key="9">
    <source>
        <dbReference type="EMBL" id="AUB56530.1"/>
    </source>
</evidence>
<keyword evidence="5 9" id="KW-0418">Kinase</keyword>
<dbReference type="GeneID" id="35124356"/>